<dbReference type="PANTHER" id="PTHR45828">
    <property type="entry name" value="CYTOCHROME B561/FERRIC REDUCTASE TRANSMEMBRANE"/>
    <property type="match status" value="1"/>
</dbReference>
<dbReference type="Pfam" id="PF02014">
    <property type="entry name" value="Reeler"/>
    <property type="match status" value="1"/>
</dbReference>
<dbReference type="CDD" id="cd08544">
    <property type="entry name" value="Reeler"/>
    <property type="match status" value="1"/>
</dbReference>
<evidence type="ECO:0000313" key="2">
    <source>
        <dbReference type="EMBL" id="JAT48530.1"/>
    </source>
</evidence>
<feature type="domain" description="Reelin" evidence="1">
    <location>
        <begin position="1"/>
        <end position="150"/>
    </location>
</feature>
<protein>
    <submittedName>
        <fullName evidence="2">Putative defense protein Hdd11-like</fullName>
    </submittedName>
</protein>
<gene>
    <name evidence="2" type="primary">DFP</name>
    <name evidence="2" type="ORF">g.42421</name>
</gene>
<dbReference type="InterPro" id="IPR002861">
    <property type="entry name" value="Reeler_dom"/>
</dbReference>
<dbReference type="InterPro" id="IPR042307">
    <property type="entry name" value="Reeler_sf"/>
</dbReference>
<organism evidence="2">
    <name type="scientific">Anthurium amnicola</name>
    <dbReference type="NCBI Taxonomy" id="1678845"/>
    <lineage>
        <taxon>Eukaryota</taxon>
        <taxon>Viridiplantae</taxon>
        <taxon>Streptophyta</taxon>
        <taxon>Embryophyta</taxon>
        <taxon>Tracheophyta</taxon>
        <taxon>Spermatophyta</taxon>
        <taxon>Magnoliopsida</taxon>
        <taxon>Liliopsida</taxon>
        <taxon>Araceae</taxon>
        <taxon>Pothoideae</taxon>
        <taxon>Potheae</taxon>
        <taxon>Anthurium</taxon>
    </lineage>
</organism>
<dbReference type="Gene3D" id="2.60.40.4060">
    <property type="entry name" value="Reeler domain"/>
    <property type="match status" value="1"/>
</dbReference>
<dbReference type="GO" id="GO:0016020">
    <property type="term" value="C:membrane"/>
    <property type="evidence" value="ECO:0007669"/>
    <property type="project" value="TreeGrafter"/>
</dbReference>
<dbReference type="AlphaFoldDB" id="A0A1D1Y1R6"/>
<accession>A0A1D1Y1R6</accession>
<dbReference type="EMBL" id="GDJX01019406">
    <property type="protein sequence ID" value="JAT48530.1"/>
    <property type="molecule type" value="Transcribed_RNA"/>
</dbReference>
<proteinExistence type="predicted"/>
<reference evidence="2" key="1">
    <citation type="submission" date="2015-07" db="EMBL/GenBank/DDBJ databases">
        <title>Transcriptome Assembly of Anthurium amnicola.</title>
        <authorList>
            <person name="Suzuki J."/>
        </authorList>
    </citation>
    <scope>NUCLEOTIDE SEQUENCE</scope>
</reference>
<sequence length="150" mass="15749">LVLVAACLAGVHGYRSGAPPEACADMVPQHHTPPQTSRFPYTVRASATKAAGTAVVTVSGPETFKGFMVQCRVGDTPVGKFINPPSNTKLIDCGGGKGTTATHSDDSAKKEVVLTWKAPPNLKEKVTCLATVARNGGEFWVRQPANVISF</sequence>
<evidence type="ECO:0000259" key="1">
    <source>
        <dbReference type="PROSITE" id="PS51019"/>
    </source>
</evidence>
<dbReference type="PANTHER" id="PTHR45828:SF33">
    <property type="entry name" value="DOMON DOMAIN-CONTAINING PROTEIN"/>
    <property type="match status" value="1"/>
</dbReference>
<dbReference type="InterPro" id="IPR051237">
    <property type="entry name" value="Ferric-chelate_Red/DefProt"/>
</dbReference>
<name>A0A1D1Y1R6_9ARAE</name>
<feature type="non-terminal residue" evidence="2">
    <location>
        <position position="1"/>
    </location>
</feature>
<dbReference type="PROSITE" id="PS51019">
    <property type="entry name" value="REELIN"/>
    <property type="match status" value="1"/>
</dbReference>